<protein>
    <submittedName>
        <fullName evidence="1">Uncharacterized protein</fullName>
    </submittedName>
</protein>
<name>I0IR64_LEPFC</name>
<accession>I0IR64</accession>
<dbReference type="HOGENOM" id="CLU_2081887_0_0_0"/>
<dbReference type="AlphaFoldDB" id="I0IR64"/>
<dbReference type="RefSeq" id="WP_014450246.1">
    <property type="nucleotide sequence ID" value="NC_017094.1"/>
</dbReference>
<dbReference type="STRING" id="1162668.LFE_2090"/>
<gene>
    <name evidence="1" type="ordered locus">LFE_2090</name>
</gene>
<dbReference type="EMBL" id="AP012342">
    <property type="protein sequence ID" value="BAM07763.1"/>
    <property type="molecule type" value="Genomic_DNA"/>
</dbReference>
<evidence type="ECO:0000313" key="1">
    <source>
        <dbReference type="EMBL" id="BAM07763.1"/>
    </source>
</evidence>
<proteinExistence type="predicted"/>
<organism evidence="1 2">
    <name type="scientific">Leptospirillum ferrooxidans (strain C2-3)</name>
    <dbReference type="NCBI Taxonomy" id="1162668"/>
    <lineage>
        <taxon>Bacteria</taxon>
        <taxon>Pseudomonadati</taxon>
        <taxon>Nitrospirota</taxon>
        <taxon>Nitrospiria</taxon>
        <taxon>Nitrospirales</taxon>
        <taxon>Nitrospiraceae</taxon>
        <taxon>Leptospirillum</taxon>
    </lineage>
</organism>
<dbReference type="Proteomes" id="UP000007382">
    <property type="component" value="Chromosome"/>
</dbReference>
<dbReference type="PATRIC" id="fig|1162668.3.peg.2476"/>
<keyword evidence="2" id="KW-1185">Reference proteome</keyword>
<reference evidence="1 2" key="1">
    <citation type="journal article" date="2012" name="J. Bacteriol.">
        <title>Complete Genome Sequence of Leptospirillum ferrooxidans Strain C2-3, Isolated from a Fresh Volcanic Ash Deposit on the Island of Miyake, Japan.</title>
        <authorList>
            <person name="Fujimura R."/>
            <person name="Sato Y."/>
            <person name="Nishizawa T."/>
            <person name="Oshima K."/>
            <person name="Kim S.-W."/>
            <person name="Hattori M."/>
            <person name="Kamijo T."/>
            <person name="Ohta H."/>
        </authorList>
    </citation>
    <scope>NUCLEOTIDE SEQUENCE [LARGE SCALE GENOMIC DNA]</scope>
    <source>
        <strain evidence="1 2">C2-3</strain>
    </source>
</reference>
<sequence length="117" mass="12900">MAESFELEDALWALLQFLDPEDTGSVSGEPWANPEFDLLIERLSGALSRSSFSGSRLEDFLVLSALIDRTSHLVEGLVAPRGELMGRLNALSRLIKAPYAQKTQILPPEPSAFSKRI</sequence>
<dbReference type="KEGG" id="lfc:LFE_2090"/>
<evidence type="ECO:0000313" key="2">
    <source>
        <dbReference type="Proteomes" id="UP000007382"/>
    </source>
</evidence>
<reference evidence="2" key="2">
    <citation type="submission" date="2012-03" db="EMBL/GenBank/DDBJ databases">
        <title>The complete genome sequence of the pioneer microbe on fresh volcanic deposit, Leptospirillum ferrooxidans strain C2-3.</title>
        <authorList>
            <person name="Fujimura R."/>
            <person name="Sato Y."/>
            <person name="Nishizawa T."/>
            <person name="Nanba K."/>
            <person name="Oshima K."/>
            <person name="Hattori M."/>
            <person name="Kamijo T."/>
            <person name="Ohta H."/>
        </authorList>
    </citation>
    <scope>NUCLEOTIDE SEQUENCE [LARGE SCALE GENOMIC DNA]</scope>
    <source>
        <strain evidence="2">C2-3</strain>
    </source>
</reference>